<dbReference type="InterPro" id="IPR000719">
    <property type="entry name" value="Prot_kinase_dom"/>
</dbReference>
<keyword evidence="4 9" id="KW-0547">Nucleotide-binding</keyword>
<evidence type="ECO:0000256" key="5">
    <source>
        <dbReference type="ARBA" id="ARBA00022777"/>
    </source>
</evidence>
<accession>A0A3N4IYK8</accession>
<dbReference type="EC" id="2.7.11.1" evidence="1"/>
<dbReference type="OrthoDB" id="5979581at2759"/>
<feature type="region of interest" description="Disordered" evidence="10">
    <location>
        <begin position="355"/>
        <end position="376"/>
    </location>
</feature>
<dbReference type="Proteomes" id="UP000275078">
    <property type="component" value="Unassembled WGS sequence"/>
</dbReference>
<dbReference type="AlphaFoldDB" id="A0A3N4IYK8"/>
<keyword evidence="6 9" id="KW-0067">ATP-binding</keyword>
<evidence type="ECO:0000256" key="1">
    <source>
        <dbReference type="ARBA" id="ARBA00012513"/>
    </source>
</evidence>
<dbReference type="EMBL" id="ML119648">
    <property type="protein sequence ID" value="RPA86754.1"/>
    <property type="molecule type" value="Genomic_DNA"/>
</dbReference>
<name>A0A3N4IYK8_ASCIM</name>
<evidence type="ECO:0000313" key="12">
    <source>
        <dbReference type="EMBL" id="RPA86754.1"/>
    </source>
</evidence>
<comment type="catalytic activity">
    <reaction evidence="7">
        <text>L-threonyl-[protein] + ATP = O-phospho-L-threonyl-[protein] + ADP + H(+)</text>
        <dbReference type="Rhea" id="RHEA:46608"/>
        <dbReference type="Rhea" id="RHEA-COMP:11060"/>
        <dbReference type="Rhea" id="RHEA-COMP:11605"/>
        <dbReference type="ChEBI" id="CHEBI:15378"/>
        <dbReference type="ChEBI" id="CHEBI:30013"/>
        <dbReference type="ChEBI" id="CHEBI:30616"/>
        <dbReference type="ChEBI" id="CHEBI:61977"/>
        <dbReference type="ChEBI" id="CHEBI:456216"/>
        <dbReference type="EC" id="2.7.11.1"/>
    </reaction>
</comment>
<evidence type="ECO:0000256" key="3">
    <source>
        <dbReference type="ARBA" id="ARBA00022679"/>
    </source>
</evidence>
<gene>
    <name evidence="12" type="ORF">BJ508DRAFT_410945</name>
</gene>
<dbReference type="Gene3D" id="1.10.510.10">
    <property type="entry name" value="Transferase(Phosphotransferase) domain 1"/>
    <property type="match status" value="2"/>
</dbReference>
<dbReference type="InterPro" id="IPR017441">
    <property type="entry name" value="Protein_kinase_ATP_BS"/>
</dbReference>
<dbReference type="Gene3D" id="3.30.200.20">
    <property type="entry name" value="Phosphorylase Kinase, domain 1"/>
    <property type="match status" value="1"/>
</dbReference>
<dbReference type="GO" id="GO:0004674">
    <property type="term" value="F:protein serine/threonine kinase activity"/>
    <property type="evidence" value="ECO:0007669"/>
    <property type="project" value="UniProtKB-KW"/>
</dbReference>
<dbReference type="SMART" id="SM00220">
    <property type="entry name" value="S_TKc"/>
    <property type="match status" value="1"/>
</dbReference>
<evidence type="ECO:0000256" key="10">
    <source>
        <dbReference type="SAM" id="MobiDB-lite"/>
    </source>
</evidence>
<evidence type="ECO:0000256" key="6">
    <source>
        <dbReference type="ARBA" id="ARBA00022840"/>
    </source>
</evidence>
<keyword evidence="2" id="KW-0723">Serine/threonine-protein kinase</keyword>
<feature type="domain" description="Protein kinase" evidence="11">
    <location>
        <begin position="40"/>
        <end position="692"/>
    </location>
</feature>
<evidence type="ECO:0000313" key="13">
    <source>
        <dbReference type="Proteomes" id="UP000275078"/>
    </source>
</evidence>
<evidence type="ECO:0000259" key="11">
    <source>
        <dbReference type="PROSITE" id="PS50011"/>
    </source>
</evidence>
<keyword evidence="5 12" id="KW-0418">Kinase</keyword>
<proteinExistence type="predicted"/>
<dbReference type="PROSITE" id="PS00107">
    <property type="entry name" value="PROTEIN_KINASE_ATP"/>
    <property type="match status" value="1"/>
</dbReference>
<keyword evidence="3" id="KW-0808">Transferase</keyword>
<sequence length="694" mass="77534">MVIIRDPRKNDVNRLERRASYKYTKHLAVHIGDTFNEGTYTIRHRLGQGVHSMVWLAETRGASASVPRFVALKIFTAGCRLDAINRHIVTAICRAKEATDRIGPAKDETEERIRNGASHIVKIFDEFSIEGQLGLHVCFVMELMGPAAINMVSEQEKLSKDCITRIILQTTEALAFLHREDIVHGDLSFYNIAFQYPASFDCSQLMDTLGEPEAIPADEYDICVENDLYDSDTDSDYDPEENDREPYEEESPAGSRGMVVSADRITHRISPPAEPAIPANEGISTDVYAGNCEHAQITPPVRSPPSDVLSQHSGLTVLQSLPDRLYSYMAPLFTFNKPSNQNTLCTTELAQQSRTSIGHASDTQGDKPVFSSTITSGSRAGESLKLAEGSKESLSKNHDAVISSISTASLFVAPQESKANTVDRGDKALEIVEPSTGTAAKGNEAMALTSAPTEKKQESIVKDDTYGPDYFVLVPLKQYNWPEILDQSPRISLIDLSCSFFSSLSSKPNEPNYGIGAPRHLAPPEACLEALRPLHSTGSDMWSFGCLVFELLAGERLFHIYSFGGGWVGWPSFYLILIKMFGNDDQIPEPYREHFIRYYEEKFKQPLHVGFLKRYETDDWAVFEPELKVDREGYEGNVGERMQVIRTRAKGRGWDQKEVETYIRIIEGTLKWDPVKRLTAKEVIQILVEAGLCR</sequence>
<feature type="compositionally biased region" description="Acidic residues" evidence="10">
    <location>
        <begin position="228"/>
        <end position="251"/>
    </location>
</feature>
<evidence type="ECO:0000256" key="2">
    <source>
        <dbReference type="ARBA" id="ARBA00022527"/>
    </source>
</evidence>
<evidence type="ECO:0000256" key="4">
    <source>
        <dbReference type="ARBA" id="ARBA00022741"/>
    </source>
</evidence>
<organism evidence="12 13">
    <name type="scientific">Ascobolus immersus RN42</name>
    <dbReference type="NCBI Taxonomy" id="1160509"/>
    <lineage>
        <taxon>Eukaryota</taxon>
        <taxon>Fungi</taxon>
        <taxon>Dikarya</taxon>
        <taxon>Ascomycota</taxon>
        <taxon>Pezizomycotina</taxon>
        <taxon>Pezizomycetes</taxon>
        <taxon>Pezizales</taxon>
        <taxon>Ascobolaceae</taxon>
        <taxon>Ascobolus</taxon>
    </lineage>
</organism>
<feature type="region of interest" description="Disordered" evidence="10">
    <location>
        <begin position="228"/>
        <end position="257"/>
    </location>
</feature>
<feature type="binding site" evidence="9">
    <location>
        <position position="73"/>
    </location>
    <ligand>
        <name>ATP</name>
        <dbReference type="ChEBI" id="CHEBI:30616"/>
    </ligand>
</feature>
<dbReference type="SUPFAM" id="SSF56112">
    <property type="entry name" value="Protein kinase-like (PK-like)"/>
    <property type="match status" value="1"/>
</dbReference>
<dbReference type="InterPro" id="IPR011009">
    <property type="entry name" value="Kinase-like_dom_sf"/>
</dbReference>
<evidence type="ECO:0000256" key="8">
    <source>
        <dbReference type="ARBA" id="ARBA00048679"/>
    </source>
</evidence>
<evidence type="ECO:0000256" key="7">
    <source>
        <dbReference type="ARBA" id="ARBA00047899"/>
    </source>
</evidence>
<comment type="catalytic activity">
    <reaction evidence="8">
        <text>L-seryl-[protein] + ATP = O-phospho-L-seryl-[protein] + ADP + H(+)</text>
        <dbReference type="Rhea" id="RHEA:17989"/>
        <dbReference type="Rhea" id="RHEA-COMP:9863"/>
        <dbReference type="Rhea" id="RHEA-COMP:11604"/>
        <dbReference type="ChEBI" id="CHEBI:15378"/>
        <dbReference type="ChEBI" id="CHEBI:29999"/>
        <dbReference type="ChEBI" id="CHEBI:30616"/>
        <dbReference type="ChEBI" id="CHEBI:83421"/>
        <dbReference type="ChEBI" id="CHEBI:456216"/>
        <dbReference type="EC" id="2.7.11.1"/>
    </reaction>
</comment>
<evidence type="ECO:0000256" key="9">
    <source>
        <dbReference type="PROSITE-ProRule" id="PRU10141"/>
    </source>
</evidence>
<dbReference type="Pfam" id="PF01163">
    <property type="entry name" value="RIO1"/>
    <property type="match status" value="1"/>
</dbReference>
<keyword evidence="13" id="KW-1185">Reference proteome</keyword>
<dbReference type="InterPro" id="IPR018934">
    <property type="entry name" value="RIO_dom"/>
</dbReference>
<dbReference type="PROSITE" id="PS50011">
    <property type="entry name" value="PROTEIN_KINASE_DOM"/>
    <property type="match status" value="1"/>
</dbReference>
<reference evidence="12 13" key="1">
    <citation type="journal article" date="2018" name="Nat. Ecol. Evol.">
        <title>Pezizomycetes genomes reveal the molecular basis of ectomycorrhizal truffle lifestyle.</title>
        <authorList>
            <person name="Murat C."/>
            <person name="Payen T."/>
            <person name="Noel B."/>
            <person name="Kuo A."/>
            <person name="Morin E."/>
            <person name="Chen J."/>
            <person name="Kohler A."/>
            <person name="Krizsan K."/>
            <person name="Balestrini R."/>
            <person name="Da Silva C."/>
            <person name="Montanini B."/>
            <person name="Hainaut M."/>
            <person name="Levati E."/>
            <person name="Barry K.W."/>
            <person name="Belfiori B."/>
            <person name="Cichocki N."/>
            <person name="Clum A."/>
            <person name="Dockter R.B."/>
            <person name="Fauchery L."/>
            <person name="Guy J."/>
            <person name="Iotti M."/>
            <person name="Le Tacon F."/>
            <person name="Lindquist E.A."/>
            <person name="Lipzen A."/>
            <person name="Malagnac F."/>
            <person name="Mello A."/>
            <person name="Molinier V."/>
            <person name="Miyauchi S."/>
            <person name="Poulain J."/>
            <person name="Riccioni C."/>
            <person name="Rubini A."/>
            <person name="Sitrit Y."/>
            <person name="Splivallo R."/>
            <person name="Traeger S."/>
            <person name="Wang M."/>
            <person name="Zifcakova L."/>
            <person name="Wipf D."/>
            <person name="Zambonelli A."/>
            <person name="Paolocci F."/>
            <person name="Nowrousian M."/>
            <person name="Ottonello S."/>
            <person name="Baldrian P."/>
            <person name="Spatafora J.W."/>
            <person name="Henrissat B."/>
            <person name="Nagy L.G."/>
            <person name="Aury J.M."/>
            <person name="Wincker P."/>
            <person name="Grigoriev I.V."/>
            <person name="Bonfante P."/>
            <person name="Martin F.M."/>
        </authorList>
    </citation>
    <scope>NUCLEOTIDE SEQUENCE [LARGE SCALE GENOMIC DNA]</scope>
    <source>
        <strain evidence="12 13">RN42</strain>
    </source>
</reference>
<dbReference type="PANTHER" id="PTHR45646">
    <property type="entry name" value="SERINE/THREONINE-PROTEIN KINASE DOA-RELATED"/>
    <property type="match status" value="1"/>
</dbReference>
<dbReference type="GO" id="GO:0005524">
    <property type="term" value="F:ATP binding"/>
    <property type="evidence" value="ECO:0007669"/>
    <property type="project" value="UniProtKB-UniRule"/>
</dbReference>
<dbReference type="InterPro" id="IPR051175">
    <property type="entry name" value="CLK_kinases"/>
</dbReference>
<dbReference type="STRING" id="1160509.A0A3N4IYK8"/>
<protein>
    <recommendedName>
        <fullName evidence="1">non-specific serine/threonine protein kinase</fullName>
        <ecNumber evidence="1">2.7.11.1</ecNumber>
    </recommendedName>
</protein>